<reference evidence="2" key="1">
    <citation type="submission" date="2020-08" db="EMBL/GenBank/DDBJ databases">
        <title>Novel species isolated from subtropical streams in China.</title>
        <authorList>
            <person name="Lu H."/>
        </authorList>
    </citation>
    <scope>NUCLEOTIDE SEQUENCE</scope>
    <source>
        <strain evidence="2">LX22W</strain>
    </source>
</reference>
<organism evidence="2 3">
    <name type="scientific">Undibacterium nitidum</name>
    <dbReference type="NCBI Taxonomy" id="2762298"/>
    <lineage>
        <taxon>Bacteria</taxon>
        <taxon>Pseudomonadati</taxon>
        <taxon>Pseudomonadota</taxon>
        <taxon>Betaproteobacteria</taxon>
        <taxon>Burkholderiales</taxon>
        <taxon>Oxalobacteraceae</taxon>
        <taxon>Undibacterium</taxon>
    </lineage>
</organism>
<gene>
    <name evidence="2" type="ORF">H8K36_16220</name>
</gene>
<dbReference type="EMBL" id="JACOFZ010000008">
    <property type="protein sequence ID" value="MBC3882939.1"/>
    <property type="molecule type" value="Genomic_DNA"/>
</dbReference>
<comment type="caution">
    <text evidence="2">The sequence shown here is derived from an EMBL/GenBank/DDBJ whole genome shotgun (WGS) entry which is preliminary data.</text>
</comment>
<keyword evidence="1" id="KW-0812">Transmembrane</keyword>
<sequence>MFSLLVRIVLFVVGIAMMLDTTLPTRNEEVKVDLHRNSTTKERTINADGTKTVDINSHYQLYFIGGKVDYCNVGYDAYTRLKDGDKISVRSTKIFEKCIQISKEDEPIKDERYWRMMTCIIGLLCIAAAFGLIDFDSDNGFSIGTQSSTN</sequence>
<dbReference type="RefSeq" id="WP_186917557.1">
    <property type="nucleotide sequence ID" value="NZ_JACOFZ010000008.1"/>
</dbReference>
<name>A0A923HWZ6_9BURK</name>
<dbReference type="Proteomes" id="UP000627446">
    <property type="component" value="Unassembled WGS sequence"/>
</dbReference>
<protein>
    <submittedName>
        <fullName evidence="2">Uncharacterized protein</fullName>
    </submittedName>
</protein>
<evidence type="ECO:0000256" key="1">
    <source>
        <dbReference type="SAM" id="Phobius"/>
    </source>
</evidence>
<keyword evidence="3" id="KW-1185">Reference proteome</keyword>
<keyword evidence="1" id="KW-0472">Membrane</keyword>
<evidence type="ECO:0000313" key="2">
    <source>
        <dbReference type="EMBL" id="MBC3882939.1"/>
    </source>
</evidence>
<feature type="transmembrane region" description="Helical" evidence="1">
    <location>
        <begin position="113"/>
        <end position="133"/>
    </location>
</feature>
<proteinExistence type="predicted"/>
<feature type="transmembrane region" description="Helical" evidence="1">
    <location>
        <begin position="6"/>
        <end position="23"/>
    </location>
</feature>
<dbReference type="AlphaFoldDB" id="A0A923HWZ6"/>
<keyword evidence="1" id="KW-1133">Transmembrane helix</keyword>
<evidence type="ECO:0000313" key="3">
    <source>
        <dbReference type="Proteomes" id="UP000627446"/>
    </source>
</evidence>
<accession>A0A923HWZ6</accession>